<evidence type="ECO:0000313" key="2">
    <source>
        <dbReference type="Proteomes" id="UP000242561"/>
    </source>
</evidence>
<dbReference type="PANTHER" id="PTHR11669:SF8">
    <property type="entry name" value="DNA POLYMERASE III SUBUNIT DELTA"/>
    <property type="match status" value="1"/>
</dbReference>
<dbReference type="KEGG" id="sphl:LPB140_07750"/>
<accession>A0A1L3JC43</accession>
<dbReference type="Pfam" id="PF13177">
    <property type="entry name" value="DNA_pol3_delta2"/>
    <property type="match status" value="1"/>
</dbReference>
<dbReference type="SUPFAM" id="SSF52540">
    <property type="entry name" value="P-loop containing nucleoside triphosphate hydrolases"/>
    <property type="match status" value="1"/>
</dbReference>
<dbReference type="Proteomes" id="UP000242561">
    <property type="component" value="Chromosome"/>
</dbReference>
<dbReference type="Gene3D" id="3.40.50.300">
    <property type="entry name" value="P-loop containing nucleotide triphosphate hydrolases"/>
    <property type="match status" value="1"/>
</dbReference>
<dbReference type="GO" id="GO:0006261">
    <property type="term" value="P:DNA-templated DNA replication"/>
    <property type="evidence" value="ECO:0007669"/>
    <property type="project" value="TreeGrafter"/>
</dbReference>
<dbReference type="InterPro" id="IPR050238">
    <property type="entry name" value="DNA_Rep/Repair_Clamp_Loader"/>
</dbReference>
<reference evidence="1 2" key="1">
    <citation type="submission" date="2016-11" db="EMBL/GenBank/DDBJ databases">
        <title>Sphingorhabdus sp. LPB0140, isolated from marine environment.</title>
        <authorList>
            <person name="Kim E."/>
            <person name="Yi H."/>
        </authorList>
    </citation>
    <scope>NUCLEOTIDE SEQUENCE [LARGE SCALE GENOMIC DNA]</scope>
    <source>
        <strain evidence="1 2">LPB0140</strain>
    </source>
</reference>
<dbReference type="PANTHER" id="PTHR11669">
    <property type="entry name" value="REPLICATION FACTOR C / DNA POLYMERASE III GAMMA-TAU SUBUNIT"/>
    <property type="match status" value="1"/>
</dbReference>
<dbReference type="OrthoDB" id="9811073at2"/>
<dbReference type="STRING" id="1913578.LPB140_07750"/>
<evidence type="ECO:0008006" key="3">
    <source>
        <dbReference type="Google" id="ProtNLM"/>
    </source>
</evidence>
<keyword evidence="2" id="KW-1185">Reference proteome</keyword>
<proteinExistence type="predicted"/>
<dbReference type="AlphaFoldDB" id="A0A1L3JC43"/>
<dbReference type="RefSeq" id="WP_072559350.1">
    <property type="nucleotide sequence ID" value="NZ_CP018154.1"/>
</dbReference>
<gene>
    <name evidence="1" type="ORF">LPB140_07750</name>
</gene>
<dbReference type="InterPro" id="IPR027417">
    <property type="entry name" value="P-loop_NTPase"/>
</dbReference>
<dbReference type="EMBL" id="CP018154">
    <property type="protein sequence ID" value="APG62701.1"/>
    <property type="molecule type" value="Genomic_DNA"/>
</dbReference>
<protein>
    <recommendedName>
        <fullName evidence="3">AAA family ATPase</fullName>
    </recommendedName>
</protein>
<name>A0A1L3JC43_9SPHN</name>
<evidence type="ECO:0000313" key="1">
    <source>
        <dbReference type="EMBL" id="APG62701.1"/>
    </source>
</evidence>
<organism evidence="1 2">
    <name type="scientific">Sphingorhabdus lutea</name>
    <dbReference type="NCBI Taxonomy" id="1913578"/>
    <lineage>
        <taxon>Bacteria</taxon>
        <taxon>Pseudomonadati</taxon>
        <taxon>Pseudomonadota</taxon>
        <taxon>Alphaproteobacteria</taxon>
        <taxon>Sphingomonadales</taxon>
        <taxon>Sphingomonadaceae</taxon>
        <taxon>Sphingorhabdus</taxon>
    </lineage>
</organism>
<sequence>MTSTLPHNIDESSNENWQIFAKGLHSKRLHHAWLLIGPKGVGKRDFALRAGAAYLDPNGIYQSLLENFSHPDQIILERPLAKEPEEGKKADADAERKRSINVEQIRQLQKRLLTKPGIANGRIIIIDSIDDLEKSAANALLKNLEEPQPGNIFMLISHRPEILLPTIRSRCQILKFNRLSDDELRAQLPYIVGDLPMEDWDILIKLANGSIGTAKAYYDINFMEIERKLQEMAANPNTAMQISAFLMSKLSLKAEQKRYENFLQRVPMLIYNKICENNGQYIEQDYLLWSNSTKLAGRAIKNSLDKKTVILQMTNYLSKMNK</sequence>